<dbReference type="InterPro" id="IPR013762">
    <property type="entry name" value="Integrase-like_cat_sf"/>
</dbReference>
<organism evidence="2 3">
    <name type="scientific">Streptomyces badius</name>
    <dbReference type="NCBI Taxonomy" id="1941"/>
    <lineage>
        <taxon>Bacteria</taxon>
        <taxon>Bacillati</taxon>
        <taxon>Actinomycetota</taxon>
        <taxon>Actinomycetes</taxon>
        <taxon>Kitasatosporales</taxon>
        <taxon>Streptomycetaceae</taxon>
        <taxon>Streptomyces</taxon>
    </lineage>
</organism>
<gene>
    <name evidence="2" type="ORF">GCM10010253_65580</name>
</gene>
<evidence type="ECO:0008006" key="4">
    <source>
        <dbReference type="Google" id="ProtNLM"/>
    </source>
</evidence>
<keyword evidence="3" id="KW-1185">Reference proteome</keyword>
<dbReference type="EMBL" id="BMSZ01000029">
    <property type="protein sequence ID" value="GGS81781.1"/>
    <property type="molecule type" value="Genomic_DNA"/>
</dbReference>
<dbReference type="Proteomes" id="UP000659767">
    <property type="component" value="Unassembled WGS sequence"/>
</dbReference>
<keyword evidence="1" id="KW-0233">DNA recombination</keyword>
<evidence type="ECO:0000256" key="1">
    <source>
        <dbReference type="ARBA" id="ARBA00023172"/>
    </source>
</evidence>
<reference evidence="3" key="1">
    <citation type="journal article" date="2019" name="Int. J. Syst. Evol. Microbiol.">
        <title>The Global Catalogue of Microorganisms (GCM) 10K type strain sequencing project: providing services to taxonomists for standard genome sequencing and annotation.</title>
        <authorList>
            <consortium name="The Broad Institute Genomics Platform"/>
            <consortium name="The Broad Institute Genome Sequencing Center for Infectious Disease"/>
            <person name="Wu L."/>
            <person name="Ma J."/>
        </authorList>
    </citation>
    <scope>NUCLEOTIDE SEQUENCE [LARGE SCALE GENOMIC DNA]</scope>
    <source>
        <strain evidence="3">JCM 4350</strain>
    </source>
</reference>
<proteinExistence type="predicted"/>
<dbReference type="Gene3D" id="1.10.443.10">
    <property type="entry name" value="Intergrase catalytic core"/>
    <property type="match status" value="1"/>
</dbReference>
<dbReference type="SUPFAM" id="SSF56349">
    <property type="entry name" value="DNA breaking-rejoining enzymes"/>
    <property type="match status" value="1"/>
</dbReference>
<evidence type="ECO:0000313" key="2">
    <source>
        <dbReference type="EMBL" id="GGS81781.1"/>
    </source>
</evidence>
<protein>
    <recommendedName>
        <fullName evidence="4">Integrase</fullName>
    </recommendedName>
</protein>
<evidence type="ECO:0000313" key="3">
    <source>
        <dbReference type="Proteomes" id="UP000659767"/>
    </source>
</evidence>
<sequence length="65" mass="7193">MLRASRLTDMHDEGVKLEDIQEFADHAGPSTTLAHIRRRNASLRRGALATIGMRVFAPSSTCSRL</sequence>
<accession>A0ABQ2TNR5</accession>
<name>A0ABQ2TNR5_STRBA</name>
<dbReference type="InterPro" id="IPR011010">
    <property type="entry name" value="DNA_brk_join_enz"/>
</dbReference>
<comment type="caution">
    <text evidence="2">The sequence shown here is derived from an EMBL/GenBank/DDBJ whole genome shotgun (WGS) entry which is preliminary data.</text>
</comment>